<organism evidence="2">
    <name type="scientific">marine sediment metagenome</name>
    <dbReference type="NCBI Taxonomy" id="412755"/>
    <lineage>
        <taxon>unclassified sequences</taxon>
        <taxon>metagenomes</taxon>
        <taxon>ecological metagenomes</taxon>
    </lineage>
</organism>
<evidence type="ECO:0000256" key="1">
    <source>
        <dbReference type="SAM" id="Phobius"/>
    </source>
</evidence>
<name>X1HBB8_9ZZZZ</name>
<keyword evidence="1" id="KW-1133">Transmembrane helix</keyword>
<gene>
    <name evidence="2" type="ORF">S03H2_46900</name>
</gene>
<keyword evidence="1" id="KW-0812">Transmembrane</keyword>
<keyword evidence="1" id="KW-0472">Membrane</keyword>
<dbReference type="EMBL" id="BARU01029483">
    <property type="protein sequence ID" value="GAH67456.1"/>
    <property type="molecule type" value="Genomic_DNA"/>
</dbReference>
<proteinExistence type="predicted"/>
<feature type="non-terminal residue" evidence="2">
    <location>
        <position position="132"/>
    </location>
</feature>
<protein>
    <submittedName>
        <fullName evidence="2">Uncharacterized protein</fullName>
    </submittedName>
</protein>
<dbReference type="AlphaFoldDB" id="X1HBB8"/>
<evidence type="ECO:0000313" key="2">
    <source>
        <dbReference type="EMBL" id="GAH67456.1"/>
    </source>
</evidence>
<comment type="caution">
    <text evidence="2">The sequence shown here is derived from an EMBL/GenBank/DDBJ whole genome shotgun (WGS) entry which is preliminary data.</text>
</comment>
<sequence>MGNPWKSKKAFLYFGGAFVLLLGGAIVLMAPYHYTGYVAVQGDIDAFEIWERTGYYSQLEVAISVNPHLNGTVFVDIRFRNNKTLVTDIVNMTLTMADRLPDTDQLKYEQRVVIDLDPGNYTIFIDRIEGAP</sequence>
<reference evidence="2" key="1">
    <citation type="journal article" date="2014" name="Front. Microbiol.">
        <title>High frequency of phylogenetically diverse reductive dehalogenase-homologous genes in deep subseafloor sedimentary metagenomes.</title>
        <authorList>
            <person name="Kawai M."/>
            <person name="Futagami T."/>
            <person name="Toyoda A."/>
            <person name="Takaki Y."/>
            <person name="Nishi S."/>
            <person name="Hori S."/>
            <person name="Arai W."/>
            <person name="Tsubouchi T."/>
            <person name="Morono Y."/>
            <person name="Uchiyama I."/>
            <person name="Ito T."/>
            <person name="Fujiyama A."/>
            <person name="Inagaki F."/>
            <person name="Takami H."/>
        </authorList>
    </citation>
    <scope>NUCLEOTIDE SEQUENCE</scope>
    <source>
        <strain evidence="2">Expedition CK06-06</strain>
    </source>
</reference>
<feature type="transmembrane region" description="Helical" evidence="1">
    <location>
        <begin position="12"/>
        <end position="34"/>
    </location>
</feature>
<accession>X1HBB8</accession>